<proteinExistence type="predicted"/>
<name>A0ABX1EZV8_9PROT</name>
<dbReference type="Proteomes" id="UP000765160">
    <property type="component" value="Unassembled WGS sequence"/>
</dbReference>
<organism evidence="1 2">
    <name type="scientific">Falsiroseomonas frigidaquae</name>
    <dbReference type="NCBI Taxonomy" id="487318"/>
    <lineage>
        <taxon>Bacteria</taxon>
        <taxon>Pseudomonadati</taxon>
        <taxon>Pseudomonadota</taxon>
        <taxon>Alphaproteobacteria</taxon>
        <taxon>Acetobacterales</taxon>
        <taxon>Roseomonadaceae</taxon>
        <taxon>Falsiroseomonas</taxon>
    </lineage>
</organism>
<dbReference type="Gene3D" id="3.20.20.80">
    <property type="entry name" value="Glycosidases"/>
    <property type="match status" value="1"/>
</dbReference>
<dbReference type="EMBL" id="JAAVTX010000003">
    <property type="protein sequence ID" value="NKE45610.1"/>
    <property type="molecule type" value="Genomic_DNA"/>
</dbReference>
<dbReference type="InterPro" id="IPR017853">
    <property type="entry name" value="GH"/>
</dbReference>
<dbReference type="SUPFAM" id="SSF51445">
    <property type="entry name" value="(Trans)glycosidases"/>
    <property type="match status" value="1"/>
</dbReference>
<gene>
    <name evidence="1" type="ORF">HB662_12545</name>
</gene>
<keyword evidence="2" id="KW-1185">Reference proteome</keyword>
<comment type="caution">
    <text evidence="1">The sequence shown here is derived from an EMBL/GenBank/DDBJ whole genome shotgun (WGS) entry which is preliminary data.</text>
</comment>
<protein>
    <submittedName>
        <fullName evidence="1">Beta-glucosidase</fullName>
    </submittedName>
</protein>
<evidence type="ECO:0000313" key="1">
    <source>
        <dbReference type="EMBL" id="NKE45610.1"/>
    </source>
</evidence>
<accession>A0ABX1EZV8</accession>
<reference evidence="1 2" key="1">
    <citation type="submission" date="2020-03" db="EMBL/GenBank/DDBJ databases">
        <title>Roseomonas selenitidurans sp. nov. isolated from soil.</title>
        <authorList>
            <person name="Liu H."/>
        </authorList>
    </citation>
    <scope>NUCLEOTIDE SEQUENCE [LARGE SCALE GENOMIC DNA]</scope>
    <source>
        <strain evidence="1 2">JCM 15073</strain>
    </source>
</reference>
<sequence>MEPSVTPQPPLFQSFFLAGFECSSHRNMARRRLDMIASTRHDLLALEDYSQLAEHGIRTVRDGLRWHLIETTPGQYDWSSLLPMLRAAEAVRTQVMWDLCHYGWPDDLDVFSAAFVDRFARFAAAFARLHVEETGRPPFVCPVNEMSFVAFSGGDMARSSPHANGRGLELKRNLVRASIAATQAVRAVAPGARFACIDPLIHIVPRHRGEEAEVRAHNASQWQAWDMLAGREAPELGGAEDLLDVVGVNYYWNNQWLNHAEPLSVFDAARYRPFRDLLAETAARYAPRALFVAETSIEGAPRPTWLRYVTEETLAAAAAGVPVQGVCLYPVISHYGWDEDRYCANGLFELTPLHGRRQVHRPLAEELARLQGQVSQAMMGGRRAAIG</sequence>
<evidence type="ECO:0000313" key="2">
    <source>
        <dbReference type="Proteomes" id="UP000765160"/>
    </source>
</evidence>